<evidence type="ECO:0000256" key="2">
    <source>
        <dbReference type="SAM" id="SignalP"/>
    </source>
</evidence>
<keyword evidence="2" id="KW-0732">Signal</keyword>
<evidence type="ECO:0000256" key="1">
    <source>
        <dbReference type="SAM" id="MobiDB-lite"/>
    </source>
</evidence>
<dbReference type="AlphaFoldDB" id="A0A480ALD3"/>
<feature type="signal peptide" evidence="2">
    <location>
        <begin position="1"/>
        <end position="26"/>
    </location>
</feature>
<proteinExistence type="predicted"/>
<feature type="region of interest" description="Disordered" evidence="1">
    <location>
        <begin position="103"/>
        <end position="126"/>
    </location>
</feature>
<organism evidence="4 5">
    <name type="scientific">Pseudaquabacterium pictum</name>
    <dbReference type="NCBI Taxonomy" id="2315236"/>
    <lineage>
        <taxon>Bacteria</taxon>
        <taxon>Pseudomonadati</taxon>
        <taxon>Pseudomonadota</taxon>
        <taxon>Betaproteobacteria</taxon>
        <taxon>Burkholderiales</taxon>
        <taxon>Sphaerotilaceae</taxon>
        <taxon>Pseudaquabacterium</taxon>
    </lineage>
</organism>
<evidence type="ECO:0000313" key="5">
    <source>
        <dbReference type="Proteomes" id="UP000301751"/>
    </source>
</evidence>
<dbReference type="RefSeq" id="WP_137731574.1">
    <property type="nucleotide sequence ID" value="NZ_BJCL01000002.1"/>
</dbReference>
<name>A0A480ALD3_9BURK</name>
<dbReference type="PROSITE" id="PS51257">
    <property type="entry name" value="PROKAR_LIPOPROTEIN"/>
    <property type="match status" value="1"/>
</dbReference>
<comment type="caution">
    <text evidence="4">The sequence shown here is derived from an EMBL/GenBank/DDBJ whole genome shotgun (WGS) entry which is preliminary data.</text>
</comment>
<feature type="chain" id="PRO_5019846295" description="DUF4398 domain-containing protein" evidence="2">
    <location>
        <begin position="27"/>
        <end position="126"/>
    </location>
</feature>
<evidence type="ECO:0000259" key="3">
    <source>
        <dbReference type="Pfam" id="PF14346"/>
    </source>
</evidence>
<dbReference type="Proteomes" id="UP000301751">
    <property type="component" value="Unassembled WGS sequence"/>
</dbReference>
<sequence length="126" mass="12955">MHHHPARGTVRPTLAALALLALGACASVPPPTAQLAVSTAALAHANAATGQGQPQPELALARDKLQRANQALADKDHLAAGRLAQQAQVDALVAESRGETAKARRAAQEVQSAGQALTDELARKKP</sequence>
<dbReference type="InterPro" id="IPR025511">
    <property type="entry name" value="DUF4398"/>
</dbReference>
<accession>A0A480ALD3</accession>
<reference evidence="5" key="1">
    <citation type="submission" date="2019-03" db="EMBL/GenBank/DDBJ databases">
        <title>Aquabacterium pictum sp.nov., the first bacteriochlorophyll a-containing freshwater bacterium in the genus Aquabacterium of the class Betaproteobacteria.</title>
        <authorList>
            <person name="Hirose S."/>
            <person name="Tank M."/>
            <person name="Hara E."/>
            <person name="Tamaki H."/>
            <person name="Takaichi S."/>
            <person name="Haruta S."/>
            <person name="Hanada S."/>
        </authorList>
    </citation>
    <scope>NUCLEOTIDE SEQUENCE [LARGE SCALE GENOMIC DNA]</scope>
    <source>
        <strain evidence="5">W35</strain>
    </source>
</reference>
<protein>
    <recommendedName>
        <fullName evidence="3">DUF4398 domain-containing protein</fullName>
    </recommendedName>
</protein>
<feature type="domain" description="DUF4398" evidence="3">
    <location>
        <begin position="33"/>
        <end position="109"/>
    </location>
</feature>
<gene>
    <name evidence="4" type="ORF">AQPW35_08870</name>
</gene>
<dbReference type="Pfam" id="PF14346">
    <property type="entry name" value="DUF4398"/>
    <property type="match status" value="1"/>
</dbReference>
<dbReference type="EMBL" id="BJCL01000002">
    <property type="protein sequence ID" value="GCL61806.1"/>
    <property type="molecule type" value="Genomic_DNA"/>
</dbReference>
<evidence type="ECO:0000313" key="4">
    <source>
        <dbReference type="EMBL" id="GCL61806.1"/>
    </source>
</evidence>
<dbReference type="Gene3D" id="1.20.1270.390">
    <property type="match status" value="1"/>
</dbReference>
<keyword evidence="5" id="KW-1185">Reference proteome</keyword>